<dbReference type="Proteomes" id="UP001519287">
    <property type="component" value="Unassembled WGS sequence"/>
</dbReference>
<dbReference type="SUPFAM" id="SSF53474">
    <property type="entry name" value="alpha/beta-Hydrolases"/>
    <property type="match status" value="1"/>
</dbReference>
<dbReference type="Gene3D" id="2.60.120.380">
    <property type="match status" value="6"/>
</dbReference>
<keyword evidence="1" id="KW-0732">Signal</keyword>
<dbReference type="SUPFAM" id="SSF89260">
    <property type="entry name" value="Collagen-binding domain"/>
    <property type="match status" value="6"/>
</dbReference>
<dbReference type="Pfam" id="PF02450">
    <property type="entry name" value="LCAT"/>
    <property type="match status" value="1"/>
</dbReference>
<accession>A0ABS4J4D0</accession>
<reference evidence="2 3" key="1">
    <citation type="submission" date="2021-03" db="EMBL/GenBank/DDBJ databases">
        <title>Genomic Encyclopedia of Type Strains, Phase IV (KMG-IV): sequencing the most valuable type-strain genomes for metagenomic binning, comparative biology and taxonomic classification.</title>
        <authorList>
            <person name="Goeker M."/>
        </authorList>
    </citation>
    <scope>NUCLEOTIDE SEQUENCE [LARGE SCALE GENOMIC DNA]</scope>
    <source>
        <strain evidence="2 3">DSM 26048</strain>
    </source>
</reference>
<name>A0ABS4J4D0_9BACL</name>
<organism evidence="2 3">
    <name type="scientific">Paenibacillus eucommiae</name>
    <dbReference type="NCBI Taxonomy" id="1355755"/>
    <lineage>
        <taxon>Bacteria</taxon>
        <taxon>Bacillati</taxon>
        <taxon>Bacillota</taxon>
        <taxon>Bacilli</taxon>
        <taxon>Bacillales</taxon>
        <taxon>Paenibacillaceae</taxon>
        <taxon>Paenibacillus</taxon>
    </lineage>
</organism>
<comment type="caution">
    <text evidence="2">The sequence shown here is derived from an EMBL/GenBank/DDBJ whole genome shotgun (WGS) entry which is preliminary data.</text>
</comment>
<protein>
    <submittedName>
        <fullName evidence="2">Pimeloyl-ACP methyl ester carboxylesterase</fullName>
    </submittedName>
</protein>
<gene>
    <name evidence="2" type="ORF">J2Z66_006338</name>
</gene>
<dbReference type="Gene3D" id="3.40.50.1820">
    <property type="entry name" value="alpha/beta hydrolase"/>
    <property type="match status" value="1"/>
</dbReference>
<feature type="chain" id="PRO_5045363745" evidence="1">
    <location>
        <begin position="26"/>
        <end position="1337"/>
    </location>
</feature>
<dbReference type="InterPro" id="IPR003386">
    <property type="entry name" value="LACT/PDAT_acylTrfase"/>
</dbReference>
<dbReference type="EMBL" id="JAGGLB010000027">
    <property type="protein sequence ID" value="MBP1994699.1"/>
    <property type="molecule type" value="Genomic_DNA"/>
</dbReference>
<proteinExistence type="predicted"/>
<feature type="signal peptide" evidence="1">
    <location>
        <begin position="1"/>
        <end position="25"/>
    </location>
</feature>
<keyword evidence="3" id="KW-1185">Reference proteome</keyword>
<evidence type="ECO:0000313" key="2">
    <source>
        <dbReference type="EMBL" id="MBP1994699.1"/>
    </source>
</evidence>
<evidence type="ECO:0000256" key="1">
    <source>
        <dbReference type="SAM" id="SignalP"/>
    </source>
</evidence>
<dbReference type="RefSeq" id="WP_209976530.1">
    <property type="nucleotide sequence ID" value="NZ_JAGGLB010000027.1"/>
</dbReference>
<dbReference type="PANTHER" id="PTHR11440">
    <property type="entry name" value="LECITHIN-CHOLESTEROL ACYLTRANSFERASE-RELATED"/>
    <property type="match status" value="1"/>
</dbReference>
<evidence type="ECO:0000313" key="3">
    <source>
        <dbReference type="Proteomes" id="UP001519287"/>
    </source>
</evidence>
<sequence length="1337" mass="147514">MKRVLSALLLSMSLLVQTALPSALALPGGQSSNAISYQEQEPNNTPEDNQRYSLAGGENFVFTGDVSGRGYLDDPVDYYPFQVTKSGYMSVLLQETATANLTQVAILDDSGNEIEDDNPNPLYEKDDVWLEEGNQYYVQVSVREDMVGSGFHYRLQVGFHVQQTPIDAYEPNNNKESAASTTLGASPSAKLEGVIGSADDQDWYRFETAETGFFNLNLHNIPEGTGYDFKLFNSYGDLISSTENRPGKIMHNVYGSRGQTFYVQVYSSAGYDLNDTYVLERTFTSSYDVSSGDIHEWNNNLETATVTTLGQSTSDVGTGTIHVPEDQDWYAVKLSQTGNFQVGLVLAPSQEYHIALYEANGDSLYSTEYYEEHEPKQLPLHFGAQGDVFYVKVFTEAGNAAPYEDYEFEVTQIGGDIYEPNNTSDRYTSTTLGDSNAEYLSATLHGASDVDWYLVSPYTPGYFEIIMNQAPVDGYQMELYDENMQLIAAQTTFNGKPMIEEVFGKKGVRYYLKVFSASGASSNSPYELLMNVDHIGLWANEGESNDSFDQANGIARGVDILGTISSSTDRDYYRYISSDAGKLHFSLEVPSAFHNYNIQVFDEAKKLVAESSMPGNATDYALDLPVLNSTYYVMVYPAVGAKTGTDATYRLKAMSHATPVDTNEPNDTTEKATGLKVASYAQNLKGTIHSANDVDYYKVSNEVLPYDLKLELTDIPAGTNYDVKVIDKDGNTVASSKNAGNKAESFSVVIPKNKTYYIGVYTADGKFDMNASYKLTFKNNGSVPIIIVPGFGGTALYGNDPMTGLPVNAWMNFAVTSTASLMYQDLYNDATEAKIGLHYKDRDYGLWDISDVAPEDMMFGQDMYFTEMISDLKTEGYVPGRTLFGLPNNFIRDNTEASDALKQRIDLAIEKSGSSKVMLISHSNGGLIVKEAAMDSNYASKVSKWITLGTPFLGAPTSLKAWIDGYDLDIPILSSAVGRKLAMHSPTAHGLIPSPSYHHLYGPVLQYFKKRSEARNDHEIISIDSYQKMADFLSNVNEGQVEPYLNFREDLLDRVLKKHQTIYDLPQTDIPLYIISGYGMDTISSYTYVKPVNDVREYASNGSPVAPLYVSGDGTVPEFSSKGTLTFPVGTKNTRVYGVTGVNHMPLVTDQRNRKQVKQVMIYGNEEPVAGIRLESDYRNGKHTNYLATTGMKSTLSKGPTSTVYSIPLTGQESKVTLTLKNGEKTVIRINADKTYLAEQQANHMTINNLGDALWITTPVDQGTTVSWTGASLTGTKVYDLQNGAYKTSYEVRVSGTLRSFTVSNSVAQPNRLKGVSVQEMPVFDTGISDQPTEAYE</sequence>
<dbReference type="InterPro" id="IPR029058">
    <property type="entry name" value="AB_hydrolase_fold"/>
</dbReference>